<reference evidence="3 4" key="1">
    <citation type="submission" date="2017-07" db="EMBL/GenBank/DDBJ databases">
        <title>Draft whole genome sequences of clinical Proprionibacteriaceae strains.</title>
        <authorList>
            <person name="Bernier A.-M."/>
            <person name="Bernard K."/>
            <person name="Domingo M.-C."/>
        </authorList>
    </citation>
    <scope>NUCLEOTIDE SEQUENCE [LARGE SCALE GENOMIC DNA]</scope>
    <source>
        <strain evidence="3 4">NML 150081</strain>
    </source>
</reference>
<dbReference type="Gene3D" id="3.40.50.300">
    <property type="entry name" value="P-loop containing nucleotide triphosphate hydrolases"/>
    <property type="match status" value="1"/>
</dbReference>
<dbReference type="OrthoDB" id="9810761at2"/>
<comment type="caution">
    <text evidence="3">The sequence shown here is derived from an EMBL/GenBank/DDBJ whole genome shotgun (WGS) entry which is preliminary data.</text>
</comment>
<dbReference type="SUPFAM" id="SSF52540">
    <property type="entry name" value="P-loop containing nucleoside triphosphate hydrolases"/>
    <property type="match status" value="1"/>
</dbReference>
<keyword evidence="4" id="KW-1185">Reference proteome</keyword>
<dbReference type="AlphaFoldDB" id="A0A255EFN9"/>
<dbReference type="InterPro" id="IPR050921">
    <property type="entry name" value="T4SS_GSP_E_ATPase"/>
</dbReference>
<dbReference type="PANTHER" id="PTHR30486">
    <property type="entry name" value="TWITCHING MOTILITY PROTEIN PILT"/>
    <property type="match status" value="1"/>
</dbReference>
<evidence type="ECO:0000313" key="4">
    <source>
        <dbReference type="Proteomes" id="UP000216300"/>
    </source>
</evidence>
<dbReference type="InterPro" id="IPR001482">
    <property type="entry name" value="T2SS/T4SS_dom"/>
</dbReference>
<protein>
    <submittedName>
        <fullName evidence="3">Secretion protein</fullName>
    </submittedName>
</protein>
<dbReference type="Proteomes" id="UP000216300">
    <property type="component" value="Unassembled WGS sequence"/>
</dbReference>
<dbReference type="GO" id="GO:0016887">
    <property type="term" value="F:ATP hydrolysis activity"/>
    <property type="evidence" value="ECO:0007669"/>
    <property type="project" value="InterPro"/>
</dbReference>
<dbReference type="Gene3D" id="3.30.450.380">
    <property type="match status" value="1"/>
</dbReference>
<dbReference type="CDD" id="cd01130">
    <property type="entry name" value="VirB11-like_ATPase"/>
    <property type="match status" value="1"/>
</dbReference>
<evidence type="ECO:0000313" key="3">
    <source>
        <dbReference type="EMBL" id="OYN90348.1"/>
    </source>
</evidence>
<feature type="domain" description="Bacterial type II secretion system protein E" evidence="2">
    <location>
        <begin position="201"/>
        <end position="390"/>
    </location>
</feature>
<evidence type="ECO:0000256" key="1">
    <source>
        <dbReference type="ARBA" id="ARBA00006611"/>
    </source>
</evidence>
<evidence type="ECO:0000259" key="2">
    <source>
        <dbReference type="Pfam" id="PF00437"/>
    </source>
</evidence>
<gene>
    <name evidence="3" type="ORF">CGZ91_09320</name>
</gene>
<dbReference type="Pfam" id="PF00437">
    <property type="entry name" value="T2SSE"/>
    <property type="match status" value="1"/>
</dbReference>
<dbReference type="EMBL" id="NMVJ01000007">
    <property type="protein sequence ID" value="OYN90348.1"/>
    <property type="molecule type" value="Genomic_DNA"/>
</dbReference>
<name>A0A255EFN9_9ACTN</name>
<comment type="similarity">
    <text evidence="1">Belongs to the GSP E family.</text>
</comment>
<dbReference type="InterPro" id="IPR027417">
    <property type="entry name" value="P-loop_NTPase"/>
</dbReference>
<organism evidence="3 4">
    <name type="scientific">Parenemella sanctibonifatiensis</name>
    <dbReference type="NCBI Taxonomy" id="2016505"/>
    <lineage>
        <taxon>Bacteria</taxon>
        <taxon>Bacillati</taxon>
        <taxon>Actinomycetota</taxon>
        <taxon>Actinomycetes</taxon>
        <taxon>Propionibacteriales</taxon>
        <taxon>Propionibacteriaceae</taxon>
        <taxon>Parenemella</taxon>
    </lineage>
</organism>
<proteinExistence type="inferred from homology"/>
<dbReference type="PANTHER" id="PTHR30486:SF6">
    <property type="entry name" value="TYPE IV PILUS RETRACTATION ATPASE PILT"/>
    <property type="match status" value="1"/>
</dbReference>
<accession>A0A255EFN9</accession>
<sequence>MSQLTSIQLFATPSGGAGPASEPHIADAGAAAVDHVVDWPTVAQLRRTAAQEIAEAVAERRAAGPLDSTGERLLGRSVIKVVVRQHADSLARQGRPLWSLAEERSHVRAVEAAIYGYGRLQPLFEIPDAENIELCGSDSVVVQYGDGTRRTHPPVADTDEELVESIRFLGESATPTRPFDPAHPTMTLALGDRFRLHAIGFGLAHRPSVTIRQHTLTQVRLHDLVESGMMPLDLAQFLHAAVLARKSIMISGDQGAGKTTLLRALIAAIPTNERFGTLETDYELLTHLQPGRSNILALQARVGMGEEHLGARIGEVTVADLFPEALRQNLSRLIVGEVRGAEAGALFEALQSGAGTMATTHSHSAGSTIDRLAARVAQGGMWSIAEAYRQIAHHIHLLVHVRLDDQTWCGGTRRRVIGQVSQLTGAMEGGWPSTHLMYQAAGPQSAELFHPDPTMASELEPFRSAWYEQEES</sequence>
<dbReference type="RefSeq" id="WP_094454554.1">
    <property type="nucleotide sequence ID" value="NZ_NMVJ01000007.1"/>
</dbReference>